<sequence length="33" mass="3976">MFFPSLVQIQSQDLSMYALMSYISRFSTLYMYI</sequence>
<geneLocation type="mitochondrion" evidence="1"/>
<dbReference type="EMBL" id="KY774314">
    <property type="protein sequence ID" value="ART31605.1"/>
    <property type="molecule type" value="Genomic_DNA"/>
</dbReference>
<keyword evidence="1" id="KW-0496">Mitochondrion</keyword>
<accession>A0A1Y0B2C6</accession>
<protein>
    <submittedName>
        <fullName evidence="1">Uncharacterized protein</fullName>
    </submittedName>
</protein>
<reference evidence="1" key="1">
    <citation type="submission" date="2017-03" db="EMBL/GenBank/DDBJ databases">
        <title>The mitochondrial genome of the carnivorous plant Utricularia reniformis (Lentibulariaceae): structure, comparative analysis and evolutionary landmarks.</title>
        <authorList>
            <person name="Silva S.R."/>
            <person name="Alvarenga D.O."/>
            <person name="Michael T.P."/>
            <person name="Miranda V.F.O."/>
            <person name="Varani A.M."/>
        </authorList>
    </citation>
    <scope>NUCLEOTIDE SEQUENCE</scope>
</reference>
<proteinExistence type="predicted"/>
<gene>
    <name evidence="1" type="ORF">AEK19_MT1411</name>
</gene>
<dbReference type="AlphaFoldDB" id="A0A1Y0B2C6"/>
<organism evidence="1">
    <name type="scientific">Utricularia reniformis</name>
    <dbReference type="NCBI Taxonomy" id="192314"/>
    <lineage>
        <taxon>Eukaryota</taxon>
        <taxon>Viridiplantae</taxon>
        <taxon>Streptophyta</taxon>
        <taxon>Embryophyta</taxon>
        <taxon>Tracheophyta</taxon>
        <taxon>Spermatophyta</taxon>
        <taxon>Magnoliopsida</taxon>
        <taxon>eudicotyledons</taxon>
        <taxon>Gunneridae</taxon>
        <taxon>Pentapetalae</taxon>
        <taxon>asterids</taxon>
        <taxon>lamiids</taxon>
        <taxon>Lamiales</taxon>
        <taxon>Lentibulariaceae</taxon>
        <taxon>Utricularia</taxon>
    </lineage>
</organism>
<evidence type="ECO:0000313" key="1">
    <source>
        <dbReference type="EMBL" id="ART31605.1"/>
    </source>
</evidence>
<name>A0A1Y0B2C6_9LAMI</name>